<dbReference type="GO" id="GO:0009244">
    <property type="term" value="P:lipopolysaccharide core region biosynthetic process"/>
    <property type="evidence" value="ECO:0007669"/>
    <property type="project" value="TreeGrafter"/>
</dbReference>
<protein>
    <submittedName>
        <fullName evidence="3">Heptosyltransferase</fullName>
    </submittedName>
</protein>
<dbReference type="InterPro" id="IPR002201">
    <property type="entry name" value="Glyco_trans_9"/>
</dbReference>
<dbReference type="Pfam" id="PF01075">
    <property type="entry name" value="Glyco_transf_9"/>
    <property type="match status" value="1"/>
</dbReference>
<evidence type="ECO:0000313" key="3">
    <source>
        <dbReference type="EMBL" id="GGD79961.1"/>
    </source>
</evidence>
<keyword evidence="2" id="KW-0808">Transferase</keyword>
<sequence>MNPKPTHILVVRLSALGDVAMSIPVLRVLCTTYPGLQITMLSKPFHKPLFEELPNVHFFPADVSGKHKGIKGLLKLARQLKKNKVDAVADIHDVLRSNVMNAFFKLNGIQVARINKGRAEKKALTRARNKIFQPLKTTVERYAEVFEKLGFPIDMDQHTFPVRKEIPPIMIPLFDKTYKKHIGIAPFAAHQGKMYPLDLMKEVIAQLDSEKNIQIFLFGGGKKEVELLKSIGQKHSSVTNLAGELSFDQELAMISNLDAMLAMDSGNAHLAAIYDVPTITIWGMTHPYAGFYPFNQPAENALLANREAFPLIPTSVYGNKLPKGYENALKSITPDQVIIKLKEILEV</sequence>
<keyword evidence="1" id="KW-0328">Glycosyltransferase</keyword>
<dbReference type="InterPro" id="IPR051199">
    <property type="entry name" value="LPS_LOS_Heptosyltrfase"/>
</dbReference>
<evidence type="ECO:0000313" key="4">
    <source>
        <dbReference type="Proteomes" id="UP000652231"/>
    </source>
</evidence>
<comment type="caution">
    <text evidence="3">The sequence shown here is derived from an EMBL/GenBank/DDBJ whole genome shotgun (WGS) entry which is preliminary data.</text>
</comment>
<dbReference type="Gene3D" id="3.40.50.2000">
    <property type="entry name" value="Glycogen Phosphorylase B"/>
    <property type="match status" value="2"/>
</dbReference>
<dbReference type="EMBL" id="BMGK01000001">
    <property type="protein sequence ID" value="GGD79961.1"/>
    <property type="molecule type" value="Genomic_DNA"/>
</dbReference>
<dbReference type="RefSeq" id="WP_229741238.1">
    <property type="nucleotide sequence ID" value="NZ_BMGK01000001.1"/>
</dbReference>
<reference evidence="3" key="1">
    <citation type="journal article" date="2014" name="Int. J. Syst. Evol. Microbiol.">
        <title>Complete genome sequence of Corynebacterium casei LMG S-19264T (=DSM 44701T), isolated from a smear-ripened cheese.</title>
        <authorList>
            <consortium name="US DOE Joint Genome Institute (JGI-PGF)"/>
            <person name="Walter F."/>
            <person name="Albersmeier A."/>
            <person name="Kalinowski J."/>
            <person name="Ruckert C."/>
        </authorList>
    </citation>
    <scope>NUCLEOTIDE SEQUENCE</scope>
    <source>
        <strain evidence="3">CGMCC 1.12924</strain>
    </source>
</reference>
<dbReference type="PANTHER" id="PTHR30160:SF22">
    <property type="entry name" value="LIPOPOLYSACCHARIDE CORE BIOSYNTHESIS PROTEIN"/>
    <property type="match status" value="1"/>
</dbReference>
<keyword evidence="4" id="KW-1185">Reference proteome</keyword>
<reference evidence="3" key="2">
    <citation type="submission" date="2020-09" db="EMBL/GenBank/DDBJ databases">
        <authorList>
            <person name="Sun Q."/>
            <person name="Zhou Y."/>
        </authorList>
    </citation>
    <scope>NUCLEOTIDE SEQUENCE</scope>
    <source>
        <strain evidence="3">CGMCC 1.12924</strain>
    </source>
</reference>
<accession>A0A8J2Y8D4</accession>
<proteinExistence type="predicted"/>
<evidence type="ECO:0000256" key="2">
    <source>
        <dbReference type="ARBA" id="ARBA00022679"/>
    </source>
</evidence>
<dbReference type="SUPFAM" id="SSF53756">
    <property type="entry name" value="UDP-Glycosyltransferase/glycogen phosphorylase"/>
    <property type="match status" value="1"/>
</dbReference>
<gene>
    <name evidence="3" type="ORF">GCM10011312_00350</name>
</gene>
<dbReference type="PANTHER" id="PTHR30160">
    <property type="entry name" value="TETRAACYLDISACCHARIDE 4'-KINASE-RELATED"/>
    <property type="match status" value="1"/>
</dbReference>
<dbReference type="AlphaFoldDB" id="A0A8J2Y8D4"/>
<dbReference type="GO" id="GO:0005829">
    <property type="term" value="C:cytosol"/>
    <property type="evidence" value="ECO:0007669"/>
    <property type="project" value="TreeGrafter"/>
</dbReference>
<name>A0A8J2Y8D4_9FLAO</name>
<evidence type="ECO:0000256" key="1">
    <source>
        <dbReference type="ARBA" id="ARBA00022676"/>
    </source>
</evidence>
<dbReference type="CDD" id="cd03789">
    <property type="entry name" value="GT9_LPS_heptosyltransferase"/>
    <property type="match status" value="1"/>
</dbReference>
<dbReference type="Proteomes" id="UP000652231">
    <property type="component" value="Unassembled WGS sequence"/>
</dbReference>
<organism evidence="3 4">
    <name type="scientific">Planktosalinus lacus</name>
    <dbReference type="NCBI Taxonomy" id="1526573"/>
    <lineage>
        <taxon>Bacteria</taxon>
        <taxon>Pseudomonadati</taxon>
        <taxon>Bacteroidota</taxon>
        <taxon>Flavobacteriia</taxon>
        <taxon>Flavobacteriales</taxon>
        <taxon>Flavobacteriaceae</taxon>
        <taxon>Planktosalinus</taxon>
    </lineage>
</organism>
<dbReference type="GO" id="GO:0008713">
    <property type="term" value="F:ADP-heptose-lipopolysaccharide heptosyltransferase activity"/>
    <property type="evidence" value="ECO:0007669"/>
    <property type="project" value="TreeGrafter"/>
</dbReference>